<feature type="transmembrane region" description="Helical" evidence="2">
    <location>
        <begin position="276"/>
        <end position="293"/>
    </location>
</feature>
<dbReference type="Proteomes" id="UP000764837">
    <property type="component" value="Unassembled WGS sequence"/>
</dbReference>
<feature type="region of interest" description="Disordered" evidence="1">
    <location>
        <begin position="341"/>
        <end position="504"/>
    </location>
</feature>
<keyword evidence="2" id="KW-0812">Transmembrane</keyword>
<sequence>MARQGWGVSIATAIGVAAGAGAAQLGFGYGLGVLTWTPTDAGATDTAWADGLAWATWLAASSTVLGAVCAQRLHQRNAPAPAEPQSEEGPDAATSPEQPTQGGHVTGAAATVTRSAPVVEAPTRGRGDLLRRVALALGAGIGGLVTVLLIAVPARVATGADTGAPQRTAAVQATLGILIGVLVAIWALRSRVAAINVTATAAWLWLLAVVSVIDGVRVGRGLTGAQLGTWQLDPDHPRYWISDQLYWPGALLALVPALLIGALAARRAARSAGHRVGAAASGAAGPVLVALAYLTTLPHWSTLGPAQLSTQLIAPYAVLAGIGGSVLAAVLAERADRSAAASATKTAPAPATQTGSTPATQGDSAPATRGDSTSATRGDSTSATRGDSTSATRSDSTSATGGGGPTPTARANPAPVDRGDSGPSTSASSIGTAPRRGRADAAPRTTGTGPLPGEATAAPRVPAPRTEPNLSGPAHPAETGTAEDPTASGRRTRATRRPTRPTTD</sequence>
<gene>
    <name evidence="3" type="ORF">JOD64_002922</name>
</gene>
<reference evidence="3 4" key="1">
    <citation type="submission" date="2021-01" db="EMBL/GenBank/DDBJ databases">
        <title>Sequencing the genomes of 1000 actinobacteria strains.</title>
        <authorList>
            <person name="Klenk H.-P."/>
        </authorList>
    </citation>
    <scope>NUCLEOTIDE SEQUENCE [LARGE SCALE GENOMIC DNA]</scope>
    <source>
        <strain evidence="3 4">DSM 100204</strain>
    </source>
</reference>
<protein>
    <submittedName>
        <fullName evidence="3">Uncharacterized protein</fullName>
    </submittedName>
</protein>
<feature type="compositionally biased region" description="Low complexity" evidence="1">
    <location>
        <begin position="440"/>
        <end position="468"/>
    </location>
</feature>
<feature type="transmembrane region" description="Helical" evidence="2">
    <location>
        <begin position="51"/>
        <end position="70"/>
    </location>
</feature>
<dbReference type="EMBL" id="JAFBBP010000001">
    <property type="protein sequence ID" value="MBM7491700.1"/>
    <property type="molecule type" value="Genomic_DNA"/>
</dbReference>
<keyword evidence="2" id="KW-1133">Transmembrane helix</keyword>
<evidence type="ECO:0000256" key="1">
    <source>
        <dbReference type="SAM" id="MobiDB-lite"/>
    </source>
</evidence>
<keyword evidence="4" id="KW-1185">Reference proteome</keyword>
<feature type="transmembrane region" description="Helical" evidence="2">
    <location>
        <begin position="245"/>
        <end position="264"/>
    </location>
</feature>
<feature type="compositionally biased region" description="Polar residues" evidence="1">
    <location>
        <begin position="352"/>
        <end position="363"/>
    </location>
</feature>
<comment type="caution">
    <text evidence="3">The sequence shown here is derived from an EMBL/GenBank/DDBJ whole genome shotgun (WGS) entry which is preliminary data.</text>
</comment>
<feature type="transmembrane region" description="Helical" evidence="2">
    <location>
        <begin position="7"/>
        <end position="31"/>
    </location>
</feature>
<proteinExistence type="predicted"/>
<evidence type="ECO:0000256" key="2">
    <source>
        <dbReference type="SAM" id="Phobius"/>
    </source>
</evidence>
<feature type="compositionally biased region" description="Low complexity" evidence="1">
    <location>
        <begin position="378"/>
        <end position="399"/>
    </location>
</feature>
<feature type="compositionally biased region" description="Low complexity" evidence="1">
    <location>
        <begin position="341"/>
        <end position="351"/>
    </location>
</feature>
<keyword evidence="2" id="KW-0472">Membrane</keyword>
<evidence type="ECO:0000313" key="4">
    <source>
        <dbReference type="Proteomes" id="UP000764837"/>
    </source>
</evidence>
<feature type="transmembrane region" description="Helical" evidence="2">
    <location>
        <begin position="133"/>
        <end position="157"/>
    </location>
</feature>
<dbReference type="RefSeq" id="WP_204942726.1">
    <property type="nucleotide sequence ID" value="NZ_JAFBBP010000001.1"/>
</dbReference>
<organism evidence="3 4">
    <name type="scientific">Micromonospora luteifusca</name>
    <dbReference type="NCBI Taxonomy" id="709860"/>
    <lineage>
        <taxon>Bacteria</taxon>
        <taxon>Bacillati</taxon>
        <taxon>Actinomycetota</taxon>
        <taxon>Actinomycetes</taxon>
        <taxon>Micromonosporales</taxon>
        <taxon>Micromonosporaceae</taxon>
        <taxon>Micromonospora</taxon>
    </lineage>
</organism>
<accession>A0ABS2LU37</accession>
<evidence type="ECO:0000313" key="3">
    <source>
        <dbReference type="EMBL" id="MBM7491700.1"/>
    </source>
</evidence>
<name>A0ABS2LU37_9ACTN</name>
<feature type="transmembrane region" description="Helical" evidence="2">
    <location>
        <begin position="195"/>
        <end position="213"/>
    </location>
</feature>
<feature type="transmembrane region" description="Helical" evidence="2">
    <location>
        <begin position="169"/>
        <end position="188"/>
    </location>
</feature>
<feature type="transmembrane region" description="Helical" evidence="2">
    <location>
        <begin position="313"/>
        <end position="332"/>
    </location>
</feature>
<feature type="region of interest" description="Disordered" evidence="1">
    <location>
        <begin position="76"/>
        <end position="105"/>
    </location>
</feature>
<feature type="compositionally biased region" description="Basic residues" evidence="1">
    <location>
        <begin position="490"/>
        <end position="504"/>
    </location>
</feature>